<dbReference type="EMBL" id="PKMF04000279">
    <property type="protein sequence ID" value="KAK7839648.1"/>
    <property type="molecule type" value="Genomic_DNA"/>
</dbReference>
<reference evidence="2 3" key="1">
    <citation type="journal article" date="2018" name="Sci. Data">
        <title>The draft genome sequence of cork oak.</title>
        <authorList>
            <person name="Ramos A.M."/>
            <person name="Usie A."/>
            <person name="Barbosa P."/>
            <person name="Barros P.M."/>
            <person name="Capote T."/>
            <person name="Chaves I."/>
            <person name="Simoes F."/>
            <person name="Abreu I."/>
            <person name="Carrasquinho I."/>
            <person name="Faro C."/>
            <person name="Guimaraes J.B."/>
            <person name="Mendonca D."/>
            <person name="Nobrega F."/>
            <person name="Rodrigues L."/>
            <person name="Saibo N.J.M."/>
            <person name="Varela M.C."/>
            <person name="Egas C."/>
            <person name="Matos J."/>
            <person name="Miguel C.M."/>
            <person name="Oliveira M.M."/>
            <person name="Ricardo C.P."/>
            <person name="Goncalves S."/>
        </authorList>
    </citation>
    <scope>NUCLEOTIDE SEQUENCE [LARGE SCALE GENOMIC DNA]</scope>
    <source>
        <strain evidence="3">cv. HL8</strain>
    </source>
</reference>
<keyword evidence="3" id="KW-1185">Reference proteome</keyword>
<evidence type="ECO:0000313" key="3">
    <source>
        <dbReference type="Proteomes" id="UP000237347"/>
    </source>
</evidence>
<organism evidence="2 3">
    <name type="scientific">Quercus suber</name>
    <name type="common">Cork oak</name>
    <dbReference type="NCBI Taxonomy" id="58331"/>
    <lineage>
        <taxon>Eukaryota</taxon>
        <taxon>Viridiplantae</taxon>
        <taxon>Streptophyta</taxon>
        <taxon>Embryophyta</taxon>
        <taxon>Tracheophyta</taxon>
        <taxon>Spermatophyta</taxon>
        <taxon>Magnoliopsida</taxon>
        <taxon>eudicotyledons</taxon>
        <taxon>Gunneridae</taxon>
        <taxon>Pentapetalae</taxon>
        <taxon>rosids</taxon>
        <taxon>fabids</taxon>
        <taxon>Fagales</taxon>
        <taxon>Fagaceae</taxon>
        <taxon>Quercus</taxon>
    </lineage>
</organism>
<dbReference type="Proteomes" id="UP000237347">
    <property type="component" value="Unassembled WGS sequence"/>
</dbReference>
<accession>A0AAW0KLX1</accession>
<protein>
    <submittedName>
        <fullName evidence="2">Uncharacterized protein</fullName>
    </submittedName>
</protein>
<evidence type="ECO:0000256" key="1">
    <source>
        <dbReference type="SAM" id="MobiDB-lite"/>
    </source>
</evidence>
<dbReference type="AlphaFoldDB" id="A0AAW0KLX1"/>
<feature type="compositionally biased region" description="Polar residues" evidence="1">
    <location>
        <begin position="34"/>
        <end position="46"/>
    </location>
</feature>
<gene>
    <name evidence="2" type="ORF">CFP56_017770</name>
</gene>
<feature type="compositionally biased region" description="Polar residues" evidence="1">
    <location>
        <begin position="54"/>
        <end position="83"/>
    </location>
</feature>
<evidence type="ECO:0000313" key="2">
    <source>
        <dbReference type="EMBL" id="KAK7839648.1"/>
    </source>
</evidence>
<name>A0AAW0KLX1_QUESU</name>
<feature type="compositionally biased region" description="Low complexity" evidence="1">
    <location>
        <begin position="19"/>
        <end position="33"/>
    </location>
</feature>
<proteinExistence type="predicted"/>
<sequence>MQYKKEICRNFQRGRPSTPSNNAFAQPNAFPNSSQTSSAFGTNNFPYKSEGAFSFQNPTQTPGSSITSNTAGFSNGGNINWWK</sequence>
<feature type="region of interest" description="Disordered" evidence="1">
    <location>
        <begin position="1"/>
        <end position="83"/>
    </location>
</feature>
<comment type="caution">
    <text evidence="2">The sequence shown here is derived from an EMBL/GenBank/DDBJ whole genome shotgun (WGS) entry which is preliminary data.</text>
</comment>